<evidence type="ECO:0000313" key="18">
    <source>
        <dbReference type="EMBL" id="GIY89626.1"/>
    </source>
</evidence>
<comment type="similarity">
    <text evidence="12">Belongs to the peroxiredoxin-like PRXL2 family. Prostamide/prostaglandin F synthase subfamily.</text>
</comment>
<dbReference type="FunFam" id="3.40.30.10:FF:000243">
    <property type="entry name" value="Prostamide/prostaglandin F synthase"/>
    <property type="match status" value="1"/>
</dbReference>
<dbReference type="GO" id="GO:0005829">
    <property type="term" value="C:cytosol"/>
    <property type="evidence" value="ECO:0007669"/>
    <property type="project" value="UniProtKB-SubCell"/>
</dbReference>
<evidence type="ECO:0000256" key="9">
    <source>
        <dbReference type="ARBA" id="ARBA00023098"/>
    </source>
</evidence>
<dbReference type="GO" id="GO:0001516">
    <property type="term" value="P:prostaglandin biosynthetic process"/>
    <property type="evidence" value="ECO:0007669"/>
    <property type="project" value="UniProtKB-KW"/>
</dbReference>
<proteinExistence type="inferred from homology"/>
<accession>A0AAV4X6J5</accession>
<evidence type="ECO:0000256" key="7">
    <source>
        <dbReference type="ARBA" id="ARBA00022857"/>
    </source>
</evidence>
<dbReference type="PANTHER" id="PTHR28630:SF29">
    <property type="entry name" value="PROSTAMIDE_PROSTAGLANDIN F SYNTHASE"/>
    <property type="match status" value="1"/>
</dbReference>
<dbReference type="Proteomes" id="UP001054837">
    <property type="component" value="Unassembled WGS sequence"/>
</dbReference>
<dbReference type="SUPFAM" id="SSF52833">
    <property type="entry name" value="Thioredoxin-like"/>
    <property type="match status" value="1"/>
</dbReference>
<evidence type="ECO:0000256" key="12">
    <source>
        <dbReference type="ARBA" id="ARBA00037965"/>
    </source>
</evidence>
<evidence type="ECO:0000256" key="10">
    <source>
        <dbReference type="ARBA" id="ARBA00023160"/>
    </source>
</evidence>
<name>A0AAV4X6J5_9ARAC</name>
<dbReference type="EC" id="1.11.1.20" evidence="13"/>
<keyword evidence="19" id="KW-1185">Reference proteome</keyword>
<keyword evidence="5" id="KW-0643">Prostaglandin biosynthesis</keyword>
<keyword evidence="3" id="KW-0644">Prostaglandin metabolism</keyword>
<dbReference type="Pfam" id="PF13911">
    <property type="entry name" value="AhpC-TSA_2"/>
    <property type="match status" value="1"/>
</dbReference>
<keyword evidence="8" id="KW-0560">Oxidoreductase</keyword>
<dbReference type="InterPro" id="IPR036249">
    <property type="entry name" value="Thioredoxin-like_sf"/>
</dbReference>
<keyword evidence="6" id="KW-0276">Fatty acid metabolism</keyword>
<comment type="function">
    <text evidence="11">Catalyzes the reduction of prostaglandin-ethanolamide H(2) (prostamide H(2)) to prostamide F(2alpha) with NADPH as proton donor. Also able to reduce prostaglandin H(2) to prostaglandin F(2alpha).</text>
</comment>
<evidence type="ECO:0000256" key="1">
    <source>
        <dbReference type="ARBA" id="ARBA00004514"/>
    </source>
</evidence>
<evidence type="ECO:0000256" key="8">
    <source>
        <dbReference type="ARBA" id="ARBA00023002"/>
    </source>
</evidence>
<evidence type="ECO:0000256" key="13">
    <source>
        <dbReference type="ARBA" id="ARBA00039126"/>
    </source>
</evidence>
<evidence type="ECO:0000256" key="15">
    <source>
        <dbReference type="ARBA" id="ARBA00041838"/>
    </source>
</evidence>
<comment type="catalytic activity">
    <reaction evidence="16">
        <text>prostaglandin H2 + [thioredoxin]-dithiol = prostaglandin F2alpha + [thioredoxin]-disulfide</text>
        <dbReference type="Rhea" id="RHEA:28214"/>
        <dbReference type="Rhea" id="RHEA-COMP:10698"/>
        <dbReference type="Rhea" id="RHEA-COMP:10700"/>
        <dbReference type="ChEBI" id="CHEBI:29950"/>
        <dbReference type="ChEBI" id="CHEBI:50058"/>
        <dbReference type="ChEBI" id="CHEBI:57404"/>
        <dbReference type="ChEBI" id="CHEBI:57405"/>
        <dbReference type="EC" id="1.11.1.20"/>
    </reaction>
</comment>
<dbReference type="CDD" id="cd02970">
    <property type="entry name" value="PRX_like2"/>
    <property type="match status" value="1"/>
</dbReference>
<evidence type="ECO:0000256" key="6">
    <source>
        <dbReference type="ARBA" id="ARBA00022832"/>
    </source>
</evidence>
<keyword evidence="10" id="KW-0275">Fatty acid biosynthesis</keyword>
<evidence type="ECO:0000256" key="14">
    <source>
        <dbReference type="ARBA" id="ARBA00040768"/>
    </source>
</evidence>
<evidence type="ECO:0000256" key="16">
    <source>
        <dbReference type="ARBA" id="ARBA00047917"/>
    </source>
</evidence>
<protein>
    <recommendedName>
        <fullName evidence="14">Prostamide/prostaglandin F synthase</fullName>
        <ecNumber evidence="13">1.11.1.20</ecNumber>
    </recommendedName>
    <alternativeName>
        <fullName evidence="15">Peroxiredoxin-like 2B</fullName>
    </alternativeName>
</protein>
<keyword evidence="9" id="KW-0443">Lipid metabolism</keyword>
<evidence type="ECO:0000256" key="5">
    <source>
        <dbReference type="ARBA" id="ARBA00022585"/>
    </source>
</evidence>
<evidence type="ECO:0000256" key="2">
    <source>
        <dbReference type="ARBA" id="ARBA00022490"/>
    </source>
</evidence>
<evidence type="ECO:0000313" key="19">
    <source>
        <dbReference type="Proteomes" id="UP001054837"/>
    </source>
</evidence>
<dbReference type="PANTHER" id="PTHR28630">
    <property type="match status" value="1"/>
</dbReference>
<keyword evidence="2" id="KW-0963">Cytoplasm</keyword>
<evidence type="ECO:0000256" key="4">
    <source>
        <dbReference type="ARBA" id="ARBA00022516"/>
    </source>
</evidence>
<dbReference type="EMBL" id="BPLQ01015677">
    <property type="protein sequence ID" value="GIY89626.1"/>
    <property type="molecule type" value="Genomic_DNA"/>
</dbReference>
<comment type="catalytic activity">
    <reaction evidence="17">
        <text>prostamide F2alpha + [thioredoxin]-disulfide = prostamide H2 + [thioredoxin]-dithiol</text>
        <dbReference type="Rhea" id="RHEA:26373"/>
        <dbReference type="Rhea" id="RHEA-COMP:10698"/>
        <dbReference type="Rhea" id="RHEA-COMP:10700"/>
        <dbReference type="ChEBI" id="CHEBI:29950"/>
        <dbReference type="ChEBI" id="CHEBI:50058"/>
        <dbReference type="ChEBI" id="CHEBI:53081"/>
        <dbReference type="ChEBI" id="CHEBI:53082"/>
        <dbReference type="EC" id="1.11.1.20"/>
    </reaction>
</comment>
<gene>
    <name evidence="18" type="primary">Prxl2b</name>
    <name evidence="18" type="ORF">CDAR_566411</name>
</gene>
<reference evidence="18 19" key="1">
    <citation type="submission" date="2021-06" db="EMBL/GenBank/DDBJ databases">
        <title>Caerostris darwini draft genome.</title>
        <authorList>
            <person name="Kono N."/>
            <person name="Arakawa K."/>
        </authorList>
    </citation>
    <scope>NUCLEOTIDE SEQUENCE [LARGE SCALE GENOMIC DNA]</scope>
</reference>
<dbReference type="InterPro" id="IPR032801">
    <property type="entry name" value="PXL2A/B/C"/>
</dbReference>
<dbReference type="Gene3D" id="3.40.30.10">
    <property type="entry name" value="Glutaredoxin"/>
    <property type="match status" value="1"/>
</dbReference>
<evidence type="ECO:0000256" key="11">
    <source>
        <dbReference type="ARBA" id="ARBA00037117"/>
    </source>
</evidence>
<organism evidence="18 19">
    <name type="scientific">Caerostris darwini</name>
    <dbReference type="NCBI Taxonomy" id="1538125"/>
    <lineage>
        <taxon>Eukaryota</taxon>
        <taxon>Metazoa</taxon>
        <taxon>Ecdysozoa</taxon>
        <taxon>Arthropoda</taxon>
        <taxon>Chelicerata</taxon>
        <taxon>Arachnida</taxon>
        <taxon>Araneae</taxon>
        <taxon>Araneomorphae</taxon>
        <taxon>Entelegynae</taxon>
        <taxon>Araneoidea</taxon>
        <taxon>Araneidae</taxon>
        <taxon>Caerostris</taxon>
    </lineage>
</organism>
<evidence type="ECO:0000256" key="17">
    <source>
        <dbReference type="ARBA" id="ARBA00048626"/>
    </source>
</evidence>
<comment type="subcellular location">
    <subcellularLocation>
        <location evidence="1">Cytoplasm</location>
        <location evidence="1">Cytosol</location>
    </subcellularLocation>
</comment>
<keyword evidence="7" id="KW-0521">NADP</keyword>
<evidence type="ECO:0000256" key="3">
    <source>
        <dbReference type="ARBA" id="ARBA00022501"/>
    </source>
</evidence>
<dbReference type="AlphaFoldDB" id="A0AAV4X6J5"/>
<sequence length="205" mass="22674">MEELQRIAENKLKSATSDEEVLVKSLWEEKACVITFFRRFGCGFCRLAAKEFSQIKPILDENNVRLIGVGVEELGVEEFINGKFFDGELFIDKEKKCYTDLGYKRFGMLSIIPALAAKTSRDAIFKAKEKSVGGDLRGDKYQVGGTLVISKGGNEILLNHKQESLADHVNPAEVLKSLGIEAVIEQPEPKEEPVCNTQGACEVSG</sequence>
<keyword evidence="4" id="KW-0444">Lipid biosynthesis</keyword>
<dbReference type="GO" id="GO:0047017">
    <property type="term" value="F:prostaglandin F synthase activity"/>
    <property type="evidence" value="ECO:0007669"/>
    <property type="project" value="TreeGrafter"/>
</dbReference>
<comment type="caution">
    <text evidence="18">The sequence shown here is derived from an EMBL/GenBank/DDBJ whole genome shotgun (WGS) entry which is preliminary data.</text>
</comment>